<feature type="domain" description="Thioredoxin" evidence="2">
    <location>
        <begin position="95"/>
        <end position="241"/>
    </location>
</feature>
<dbReference type="KEGG" id="mtua:CSH63_21500"/>
<dbReference type="CDD" id="cd02966">
    <property type="entry name" value="TlpA_like_family"/>
    <property type="match status" value="1"/>
</dbReference>
<dbReference type="Gene3D" id="3.40.30.10">
    <property type="entry name" value="Glutaredoxin"/>
    <property type="match status" value="1"/>
</dbReference>
<gene>
    <name evidence="3" type="ORF">CSH63_21500</name>
</gene>
<keyword evidence="1" id="KW-0812">Transmembrane</keyword>
<sequence>MRGHTACVCGVYDGGRYREYGILPSIVGASRQSDCAMPYAESMLRRQRIAMVAALVITVATTAWALNRELTRTEEPIQGLRRDSRIAACLNPSGGPVSGGLPSVELPCMGAAGPATITLSSYAEAKPMLISLWASYCQYCRQELQAIDAFRQQQRNGVHVLTVLTADNETSAQLMIDVAPDLPVSFDREGQLLDKLRVAKALPVVVVVRPGGTVAKTYQGTPLTSVDQVSELGRVFKGSQPLE</sequence>
<dbReference type="PANTHER" id="PTHR42852">
    <property type="entry name" value="THIOL:DISULFIDE INTERCHANGE PROTEIN DSBE"/>
    <property type="match status" value="1"/>
</dbReference>
<evidence type="ECO:0000259" key="2">
    <source>
        <dbReference type="PROSITE" id="PS51352"/>
    </source>
</evidence>
<evidence type="ECO:0000256" key="1">
    <source>
        <dbReference type="SAM" id="Phobius"/>
    </source>
</evidence>
<dbReference type="PROSITE" id="PS51352">
    <property type="entry name" value="THIOREDOXIN_2"/>
    <property type="match status" value="1"/>
</dbReference>
<reference evidence="3 4" key="1">
    <citation type="submission" date="2017-10" db="EMBL/GenBank/DDBJ databases">
        <title>Integration of genomic and chemical information greatly accelerates assignment of the full stereostructure of myelolactone, a potent inhibitor of myeloma from a marine-derived Micromonospora.</title>
        <authorList>
            <person name="Kim M.C."/>
            <person name="Machado H."/>
            <person name="Jensen P.R."/>
            <person name="Fenical W."/>
        </authorList>
    </citation>
    <scope>NUCLEOTIDE SEQUENCE [LARGE SCALE GENOMIC DNA]</scope>
    <source>
        <strain evidence="3 4">CNY-010</strain>
    </source>
</reference>
<dbReference type="InterPro" id="IPR036249">
    <property type="entry name" value="Thioredoxin-like_sf"/>
</dbReference>
<name>A0A386WPN2_9ACTN</name>
<evidence type="ECO:0000313" key="4">
    <source>
        <dbReference type="Proteomes" id="UP000267804"/>
    </source>
</evidence>
<dbReference type="GO" id="GO:0016209">
    <property type="term" value="F:antioxidant activity"/>
    <property type="evidence" value="ECO:0007669"/>
    <property type="project" value="InterPro"/>
</dbReference>
<dbReference type="Proteomes" id="UP000267804">
    <property type="component" value="Chromosome"/>
</dbReference>
<dbReference type="PANTHER" id="PTHR42852:SF13">
    <property type="entry name" value="PROTEIN DIPZ"/>
    <property type="match status" value="1"/>
</dbReference>
<accession>A0A386WPN2</accession>
<dbReference type="InterPro" id="IPR000866">
    <property type="entry name" value="AhpC/TSA"/>
</dbReference>
<dbReference type="Pfam" id="PF00578">
    <property type="entry name" value="AhpC-TSA"/>
    <property type="match status" value="1"/>
</dbReference>
<dbReference type="InterPro" id="IPR050553">
    <property type="entry name" value="Thioredoxin_ResA/DsbE_sf"/>
</dbReference>
<keyword evidence="1" id="KW-1133">Transmembrane helix</keyword>
<proteinExistence type="predicted"/>
<feature type="transmembrane region" description="Helical" evidence="1">
    <location>
        <begin position="49"/>
        <end position="66"/>
    </location>
</feature>
<dbReference type="EMBL" id="CP024087">
    <property type="protein sequence ID" value="AYF29993.1"/>
    <property type="molecule type" value="Genomic_DNA"/>
</dbReference>
<organism evidence="3 4">
    <name type="scientific">Micromonospora tulbaghiae</name>
    <dbReference type="NCBI Taxonomy" id="479978"/>
    <lineage>
        <taxon>Bacteria</taxon>
        <taxon>Bacillati</taxon>
        <taxon>Actinomycetota</taxon>
        <taxon>Actinomycetes</taxon>
        <taxon>Micromonosporales</taxon>
        <taxon>Micromonosporaceae</taxon>
        <taxon>Micromonospora</taxon>
    </lineage>
</organism>
<protein>
    <recommendedName>
        <fullName evidence="2">Thioredoxin domain-containing protein</fullName>
    </recommendedName>
</protein>
<dbReference type="InterPro" id="IPR013766">
    <property type="entry name" value="Thioredoxin_domain"/>
</dbReference>
<dbReference type="AlphaFoldDB" id="A0A386WPN2"/>
<dbReference type="SUPFAM" id="SSF52833">
    <property type="entry name" value="Thioredoxin-like"/>
    <property type="match status" value="1"/>
</dbReference>
<evidence type="ECO:0000313" key="3">
    <source>
        <dbReference type="EMBL" id="AYF29993.1"/>
    </source>
</evidence>
<dbReference type="GO" id="GO:0016491">
    <property type="term" value="F:oxidoreductase activity"/>
    <property type="evidence" value="ECO:0007669"/>
    <property type="project" value="InterPro"/>
</dbReference>
<keyword evidence="1" id="KW-0472">Membrane</keyword>